<sequence>MDFLATTGRRKVLFGLLYLSEGAPIGFIWLGLPTRLRAMEVPLDRITWLMAMLILPWTLKFLWAPLVDLFRGPKWGLKHSIIASQVVMGATLLPLFWLDLRIDFAIVSMWLLAHAFAAATQDVAIDSLCIQQSMLAERGSLNGAMQCGVLTGRAIMGGGSLMLERWIGFNGVVAVLIGLVSFSLIVLAFAKEKQLAATAGVAESIGQRMLQLMRQLRRGARKPIIWFGFAFALTVPAAFKSAEAILGPFLVDRGYSEFDVGRFTSTAIIGGMIVGSVLAGRFSHRWADRRLLTGAVIANLLAIAAVAIADLSSDRSGGIALLVALTVVSITIGCFTVAMYNWLMNLTDPLMAATQFTAFMAASNVCEAWSTTLIGRLQIAWGYPAAMLCLCAISATAAIVIALKLPPSPE</sequence>
<keyword evidence="3 6" id="KW-0812">Transmembrane</keyword>
<gene>
    <name evidence="7" type="ORF">Poly51_11190</name>
</gene>
<keyword evidence="8" id="KW-1185">Reference proteome</keyword>
<dbReference type="InterPro" id="IPR004752">
    <property type="entry name" value="AmpG_permease/AT-1"/>
</dbReference>
<evidence type="ECO:0000256" key="5">
    <source>
        <dbReference type="ARBA" id="ARBA00023136"/>
    </source>
</evidence>
<protein>
    <submittedName>
        <fullName evidence="7">Muropeptide transporter</fullName>
    </submittedName>
</protein>
<dbReference type="InterPro" id="IPR036259">
    <property type="entry name" value="MFS_trans_sf"/>
</dbReference>
<dbReference type="RefSeq" id="WP_186775352.1">
    <property type="nucleotide sequence ID" value="NZ_SJPW01000001.1"/>
</dbReference>
<evidence type="ECO:0000256" key="2">
    <source>
        <dbReference type="ARBA" id="ARBA00022448"/>
    </source>
</evidence>
<keyword evidence="4 6" id="KW-1133">Transmembrane helix</keyword>
<name>A0A5C6FH87_9BACT</name>
<reference evidence="7 8" key="1">
    <citation type="submission" date="2019-02" db="EMBL/GenBank/DDBJ databases">
        <title>Deep-cultivation of Planctomycetes and their phenomic and genomic characterization uncovers novel biology.</title>
        <authorList>
            <person name="Wiegand S."/>
            <person name="Jogler M."/>
            <person name="Boedeker C."/>
            <person name="Pinto D."/>
            <person name="Vollmers J."/>
            <person name="Rivas-Marin E."/>
            <person name="Kohn T."/>
            <person name="Peeters S.H."/>
            <person name="Heuer A."/>
            <person name="Rast P."/>
            <person name="Oberbeckmann S."/>
            <person name="Bunk B."/>
            <person name="Jeske O."/>
            <person name="Meyerdierks A."/>
            <person name="Storesund J.E."/>
            <person name="Kallscheuer N."/>
            <person name="Luecker S."/>
            <person name="Lage O.M."/>
            <person name="Pohl T."/>
            <person name="Merkel B.J."/>
            <person name="Hornburger P."/>
            <person name="Mueller R.-W."/>
            <person name="Bruemmer F."/>
            <person name="Labrenz M."/>
            <person name="Spormann A.M."/>
            <person name="Op Den Camp H."/>
            <person name="Overmann J."/>
            <person name="Amann R."/>
            <person name="Jetten M.S.M."/>
            <person name="Mascher T."/>
            <person name="Medema M.H."/>
            <person name="Devos D.P."/>
            <person name="Kaster A.-K."/>
            <person name="Ovreas L."/>
            <person name="Rohde M."/>
            <person name="Galperin M.Y."/>
            <person name="Jogler C."/>
        </authorList>
    </citation>
    <scope>NUCLEOTIDE SEQUENCE [LARGE SCALE GENOMIC DNA]</scope>
    <source>
        <strain evidence="7 8">Poly51</strain>
    </source>
</reference>
<feature type="transmembrane region" description="Helical" evidence="6">
    <location>
        <begin position="291"/>
        <end position="312"/>
    </location>
</feature>
<dbReference type="GO" id="GO:0016020">
    <property type="term" value="C:membrane"/>
    <property type="evidence" value="ECO:0007669"/>
    <property type="project" value="UniProtKB-SubCell"/>
</dbReference>
<feature type="transmembrane region" description="Helical" evidence="6">
    <location>
        <begin position="166"/>
        <end position="190"/>
    </location>
</feature>
<dbReference type="EMBL" id="SJPW01000001">
    <property type="protein sequence ID" value="TWU60838.1"/>
    <property type="molecule type" value="Genomic_DNA"/>
</dbReference>
<evidence type="ECO:0000256" key="4">
    <source>
        <dbReference type="ARBA" id="ARBA00022989"/>
    </source>
</evidence>
<evidence type="ECO:0000256" key="3">
    <source>
        <dbReference type="ARBA" id="ARBA00022692"/>
    </source>
</evidence>
<feature type="transmembrane region" description="Helical" evidence="6">
    <location>
        <begin position="223"/>
        <end position="240"/>
    </location>
</feature>
<feature type="transmembrane region" description="Helical" evidence="6">
    <location>
        <begin position="46"/>
        <end position="67"/>
    </location>
</feature>
<feature type="transmembrane region" description="Helical" evidence="6">
    <location>
        <begin position="12"/>
        <end position="34"/>
    </location>
</feature>
<evidence type="ECO:0000256" key="6">
    <source>
        <dbReference type="SAM" id="Phobius"/>
    </source>
</evidence>
<feature type="transmembrane region" description="Helical" evidence="6">
    <location>
        <begin position="79"/>
        <end position="98"/>
    </location>
</feature>
<dbReference type="Gene3D" id="1.20.1250.20">
    <property type="entry name" value="MFS general substrate transporter like domains"/>
    <property type="match status" value="1"/>
</dbReference>
<dbReference type="AlphaFoldDB" id="A0A5C6FH87"/>
<keyword evidence="2" id="KW-0813">Transport</keyword>
<dbReference type="GO" id="GO:0022857">
    <property type="term" value="F:transmembrane transporter activity"/>
    <property type="evidence" value="ECO:0007669"/>
    <property type="project" value="InterPro"/>
</dbReference>
<dbReference type="InterPro" id="IPR011701">
    <property type="entry name" value="MFS"/>
</dbReference>
<evidence type="ECO:0000313" key="7">
    <source>
        <dbReference type="EMBL" id="TWU60838.1"/>
    </source>
</evidence>
<evidence type="ECO:0000313" key="8">
    <source>
        <dbReference type="Proteomes" id="UP000318288"/>
    </source>
</evidence>
<proteinExistence type="predicted"/>
<organism evidence="7 8">
    <name type="scientific">Rubripirellula tenax</name>
    <dbReference type="NCBI Taxonomy" id="2528015"/>
    <lineage>
        <taxon>Bacteria</taxon>
        <taxon>Pseudomonadati</taxon>
        <taxon>Planctomycetota</taxon>
        <taxon>Planctomycetia</taxon>
        <taxon>Pirellulales</taxon>
        <taxon>Pirellulaceae</taxon>
        <taxon>Rubripirellula</taxon>
    </lineage>
</organism>
<comment type="caution">
    <text evidence="7">The sequence shown here is derived from an EMBL/GenBank/DDBJ whole genome shotgun (WGS) entry which is preliminary data.</text>
</comment>
<dbReference type="SUPFAM" id="SSF103473">
    <property type="entry name" value="MFS general substrate transporter"/>
    <property type="match status" value="1"/>
</dbReference>
<accession>A0A5C6FH87</accession>
<feature type="transmembrane region" description="Helical" evidence="6">
    <location>
        <begin position="382"/>
        <end position="403"/>
    </location>
</feature>
<feature type="transmembrane region" description="Helical" evidence="6">
    <location>
        <begin position="318"/>
        <end position="343"/>
    </location>
</feature>
<evidence type="ECO:0000256" key="1">
    <source>
        <dbReference type="ARBA" id="ARBA00004141"/>
    </source>
</evidence>
<feature type="transmembrane region" description="Helical" evidence="6">
    <location>
        <begin position="260"/>
        <end position="279"/>
    </location>
</feature>
<comment type="subcellular location">
    <subcellularLocation>
        <location evidence="1">Membrane</location>
        <topology evidence="1">Multi-pass membrane protein</topology>
    </subcellularLocation>
</comment>
<keyword evidence="5 6" id="KW-0472">Membrane</keyword>
<dbReference type="Proteomes" id="UP000318288">
    <property type="component" value="Unassembled WGS sequence"/>
</dbReference>
<dbReference type="PANTHER" id="PTHR12778">
    <property type="entry name" value="SOLUTE CARRIER FAMILY 33 ACETYL-COA TRANSPORTER -RELATED"/>
    <property type="match status" value="1"/>
</dbReference>
<dbReference type="PANTHER" id="PTHR12778:SF10">
    <property type="entry name" value="MAJOR FACILITATOR SUPERFAMILY DOMAIN-CONTAINING PROTEIN 3"/>
    <property type="match status" value="1"/>
</dbReference>
<dbReference type="Pfam" id="PF07690">
    <property type="entry name" value="MFS_1"/>
    <property type="match status" value="1"/>
</dbReference>